<dbReference type="SUPFAM" id="SSF50800">
    <property type="entry name" value="PK beta-barrel domain-like"/>
    <property type="match status" value="1"/>
</dbReference>
<evidence type="ECO:0000259" key="1">
    <source>
        <dbReference type="PROSITE" id="PS51340"/>
    </source>
</evidence>
<dbReference type="GO" id="GO:0003824">
    <property type="term" value="F:catalytic activity"/>
    <property type="evidence" value="ECO:0007669"/>
    <property type="project" value="InterPro"/>
</dbReference>
<dbReference type="PANTHER" id="PTHR36930:SF1">
    <property type="entry name" value="MOSC DOMAIN-CONTAINING PROTEIN"/>
    <property type="match status" value="1"/>
</dbReference>
<dbReference type="Proteomes" id="UP000325780">
    <property type="component" value="Unassembled WGS sequence"/>
</dbReference>
<keyword evidence="3" id="KW-1185">Reference proteome</keyword>
<dbReference type="EMBL" id="ML742238">
    <property type="protein sequence ID" value="KAE8146867.1"/>
    <property type="molecule type" value="Genomic_DNA"/>
</dbReference>
<sequence>MPRIHSLSCSPTHNFTKFPIQEITLLSNHGIQGDCHAGTTVQHRSRLYIHPSPPNLRQVHLIPIETLRVISDTLDTNNQRHQILEPGALGQNITTEGVDLLHLRTGVELRFVDETGAQSEVVLEVTGLRNPCAQIDRFMPGLKEKFLVRNEERKIVGRLAGVMAVVKTGGVLRVGMGITINQGYISFEITRI</sequence>
<dbReference type="PROSITE" id="PS51340">
    <property type="entry name" value="MOSC"/>
    <property type="match status" value="1"/>
</dbReference>
<evidence type="ECO:0000313" key="3">
    <source>
        <dbReference type="Proteomes" id="UP000325780"/>
    </source>
</evidence>
<proteinExistence type="predicted"/>
<protein>
    <submittedName>
        <fullName evidence="2">PK beta-barrel-protein domain-containing protein-like protein</fullName>
    </submittedName>
</protein>
<accession>A0A5N6TKJ7</accession>
<dbReference type="InterPro" id="IPR011037">
    <property type="entry name" value="Pyrv_Knase-like_insert_dom_sf"/>
</dbReference>
<dbReference type="PANTHER" id="PTHR36930">
    <property type="entry name" value="METAL-SULFUR CLUSTER BIOSYNTHESIS PROTEINS YUAD-RELATED"/>
    <property type="match status" value="1"/>
</dbReference>
<organism evidence="2 3">
    <name type="scientific">Aspergillus avenaceus</name>
    <dbReference type="NCBI Taxonomy" id="36643"/>
    <lineage>
        <taxon>Eukaryota</taxon>
        <taxon>Fungi</taxon>
        <taxon>Dikarya</taxon>
        <taxon>Ascomycota</taxon>
        <taxon>Pezizomycotina</taxon>
        <taxon>Eurotiomycetes</taxon>
        <taxon>Eurotiomycetidae</taxon>
        <taxon>Eurotiales</taxon>
        <taxon>Aspergillaceae</taxon>
        <taxon>Aspergillus</taxon>
        <taxon>Aspergillus subgen. Circumdati</taxon>
    </lineage>
</organism>
<dbReference type="Gene3D" id="2.40.33.20">
    <property type="entry name" value="PK beta-barrel domain-like"/>
    <property type="match status" value="1"/>
</dbReference>
<name>A0A5N6TKJ7_ASPAV</name>
<dbReference type="GO" id="GO:0030170">
    <property type="term" value="F:pyridoxal phosphate binding"/>
    <property type="evidence" value="ECO:0007669"/>
    <property type="project" value="InterPro"/>
</dbReference>
<dbReference type="GO" id="GO:0030151">
    <property type="term" value="F:molybdenum ion binding"/>
    <property type="evidence" value="ECO:0007669"/>
    <property type="project" value="InterPro"/>
</dbReference>
<dbReference type="InterPro" id="IPR052716">
    <property type="entry name" value="MOSC_domain"/>
</dbReference>
<dbReference type="AlphaFoldDB" id="A0A5N6TKJ7"/>
<reference evidence="2 3" key="1">
    <citation type="submission" date="2019-04" db="EMBL/GenBank/DDBJ databases">
        <title>Friends and foes A comparative genomics study of 23 Aspergillus species from section Flavi.</title>
        <authorList>
            <consortium name="DOE Joint Genome Institute"/>
            <person name="Kjaerbolling I."/>
            <person name="Vesth T."/>
            <person name="Frisvad J.C."/>
            <person name="Nybo J.L."/>
            <person name="Theobald S."/>
            <person name="Kildgaard S."/>
            <person name="Isbrandt T."/>
            <person name="Kuo A."/>
            <person name="Sato A."/>
            <person name="Lyhne E.K."/>
            <person name="Kogle M.E."/>
            <person name="Wiebenga A."/>
            <person name="Kun R.S."/>
            <person name="Lubbers R.J."/>
            <person name="Makela M.R."/>
            <person name="Barry K."/>
            <person name="Chovatia M."/>
            <person name="Clum A."/>
            <person name="Daum C."/>
            <person name="Haridas S."/>
            <person name="He G."/>
            <person name="LaButti K."/>
            <person name="Lipzen A."/>
            <person name="Mondo S."/>
            <person name="Riley R."/>
            <person name="Salamov A."/>
            <person name="Simmons B.A."/>
            <person name="Magnuson J.K."/>
            <person name="Henrissat B."/>
            <person name="Mortensen U.H."/>
            <person name="Larsen T.O."/>
            <person name="Devries R.P."/>
            <person name="Grigoriev I.V."/>
            <person name="Machida M."/>
            <person name="Baker S.E."/>
            <person name="Andersen M.R."/>
        </authorList>
    </citation>
    <scope>NUCLEOTIDE SEQUENCE [LARGE SCALE GENOMIC DNA]</scope>
    <source>
        <strain evidence="2 3">IBT 18842</strain>
    </source>
</reference>
<dbReference type="OrthoDB" id="14384at2759"/>
<evidence type="ECO:0000313" key="2">
    <source>
        <dbReference type="EMBL" id="KAE8146867.1"/>
    </source>
</evidence>
<dbReference type="Pfam" id="PF03473">
    <property type="entry name" value="MOSC"/>
    <property type="match status" value="1"/>
</dbReference>
<feature type="domain" description="MOSC" evidence="1">
    <location>
        <begin position="18"/>
        <end position="181"/>
    </location>
</feature>
<gene>
    <name evidence="2" type="ORF">BDV25DRAFT_132562</name>
</gene>
<dbReference type="InterPro" id="IPR005302">
    <property type="entry name" value="MoCF_Sase_C"/>
</dbReference>